<dbReference type="SUPFAM" id="SSF54106">
    <property type="entry name" value="LysM domain"/>
    <property type="match status" value="1"/>
</dbReference>
<dbReference type="EMBL" id="JAFDVH010000018">
    <property type="protein sequence ID" value="KAG7461026.1"/>
    <property type="molecule type" value="Genomic_DNA"/>
</dbReference>
<dbReference type="GO" id="GO:0006979">
    <property type="term" value="P:response to oxidative stress"/>
    <property type="evidence" value="ECO:0007669"/>
    <property type="project" value="TreeGrafter"/>
</dbReference>
<feature type="compositionally biased region" description="Basic and acidic residues" evidence="2">
    <location>
        <begin position="73"/>
        <end position="87"/>
    </location>
</feature>
<feature type="compositionally biased region" description="Basic and acidic residues" evidence="2">
    <location>
        <begin position="414"/>
        <end position="435"/>
    </location>
</feature>
<feature type="domain" description="LysM" evidence="3">
    <location>
        <begin position="122"/>
        <end position="165"/>
    </location>
</feature>
<evidence type="ECO:0008006" key="7">
    <source>
        <dbReference type="Google" id="ProtNLM"/>
    </source>
</evidence>
<organism evidence="5 6">
    <name type="scientific">Megalops atlanticus</name>
    <name type="common">Tarpon</name>
    <name type="synonym">Clupea gigantea</name>
    <dbReference type="NCBI Taxonomy" id="7932"/>
    <lineage>
        <taxon>Eukaryota</taxon>
        <taxon>Metazoa</taxon>
        <taxon>Chordata</taxon>
        <taxon>Craniata</taxon>
        <taxon>Vertebrata</taxon>
        <taxon>Euteleostomi</taxon>
        <taxon>Actinopterygii</taxon>
        <taxon>Neopterygii</taxon>
        <taxon>Teleostei</taxon>
        <taxon>Elopiformes</taxon>
        <taxon>Megalopidae</taxon>
        <taxon>Megalops</taxon>
    </lineage>
</organism>
<dbReference type="SMART" id="SM00257">
    <property type="entry name" value="LysM"/>
    <property type="match status" value="1"/>
</dbReference>
<comment type="similarity">
    <text evidence="1">Belongs to the OXR1 family.</text>
</comment>
<dbReference type="PROSITE" id="PS51886">
    <property type="entry name" value="TLDC"/>
    <property type="match status" value="1"/>
</dbReference>
<feature type="domain" description="TLDc" evidence="4">
    <location>
        <begin position="706"/>
        <end position="867"/>
    </location>
</feature>
<dbReference type="PANTHER" id="PTHR23354:SF127">
    <property type="entry name" value="NUCLEAR RECEPTOR COACTIVATOR 7-LIKE ISOFORM X1"/>
    <property type="match status" value="1"/>
</dbReference>
<name>A0A9D3SY15_MEGAT</name>
<dbReference type="PROSITE" id="PS51782">
    <property type="entry name" value="LYSM"/>
    <property type="match status" value="1"/>
</dbReference>
<evidence type="ECO:0000259" key="4">
    <source>
        <dbReference type="PROSITE" id="PS51886"/>
    </source>
</evidence>
<feature type="region of interest" description="Disordered" evidence="2">
    <location>
        <begin position="167"/>
        <end position="195"/>
    </location>
</feature>
<dbReference type="Gene3D" id="3.10.350.10">
    <property type="entry name" value="LysM domain"/>
    <property type="match status" value="1"/>
</dbReference>
<accession>A0A9D3SY15</accession>
<sequence>MEKERKPGYFARLKRRKQIKQDQSQSVAPGQKQSPPSPADVPNATEEREERAPSATAGSDTSKSPAAATPRDLQGKSHADDQQREGCPKSQSPQQDRKQHTDDVGSSKGQGKRDKRKPPGTVEYTVGPQDTLNSIALKFNITPNKLVQLNRLFSRSVVTGQILFVPDVGQAGTGPQSSSPKIPTSEQEDKLQDTDSVCREAKPIRRMLSPPSEDEEPPTVKFLKMSCRYFTDGMGVVGGVMIVTPNNIMFDPHKSDPLVIEHGCEEYGLICPMEEVVSIALYDDISRMELKDALPSDLPQDLCPLYRPGAWEDLPSERDLNPFSRFEALKQDKGPIILDDIDSIVTDNGEQDAAEKSSPDEGFTELEVELSSNADESHSRTGITSEVLEESIEKCVDPGMHSPSDSVCGVSNKPDGEKEKEEDGPVHTHLTKDAESLHNPVHRDILTGSEGNSGIYDGEGEHPACTTDNPVDVVSAGTEKLHNGDADLLANVAAKEVSGDHNRKLSLGENAGASGKCSQLRLSPAEEAMNGEGATPALMTEEEERRQQSEEEMKSWLMKRMQAPIEDMLLSKEDKSKTPPMFLCFKLGKPMRKSFAIGRTSSPAHQYGRRGKQPEYWFAVPQERVDHLYNFFVQWSPDVYGKDSREPGFVVVEKEELDMIDNFFSDPTPKSWEIITVNEAKRRHSVCSFEDEEPLDLLPVLTDQSVLLEETHIEKLANHLPARTQGYPWQLVYSTAVHGTSLKTLYRNMTDLDCPVLLVIKNMDNQVFGAFSTHPFKISEHCYGTGETFLFSFNPEIKVYRWSGENSYFVKGNTDSLQLGGGGGHFGLWLDADLYHGSSSTCSTFRNQPLSTEQDFTVQDLEVWAFQ</sequence>
<comment type="caution">
    <text evidence="5">The sequence shown here is derived from an EMBL/GenBank/DDBJ whole genome shotgun (WGS) entry which is preliminary data.</text>
</comment>
<feature type="region of interest" description="Disordered" evidence="2">
    <location>
        <begin position="1"/>
        <end position="127"/>
    </location>
</feature>
<feature type="compositionally biased region" description="Basic and acidic residues" evidence="2">
    <location>
        <begin position="95"/>
        <end position="105"/>
    </location>
</feature>
<feature type="region of interest" description="Disordered" evidence="2">
    <location>
        <begin position="397"/>
        <end position="435"/>
    </location>
</feature>
<reference evidence="5" key="1">
    <citation type="submission" date="2021-01" db="EMBL/GenBank/DDBJ databases">
        <authorList>
            <person name="Zahm M."/>
            <person name="Roques C."/>
            <person name="Cabau C."/>
            <person name="Klopp C."/>
            <person name="Donnadieu C."/>
            <person name="Jouanno E."/>
            <person name="Lampietro C."/>
            <person name="Louis A."/>
            <person name="Herpin A."/>
            <person name="Echchiki A."/>
            <person name="Berthelot C."/>
            <person name="Parey E."/>
            <person name="Roest-Crollius H."/>
            <person name="Braasch I."/>
            <person name="Postlethwait J."/>
            <person name="Bobe J."/>
            <person name="Montfort J."/>
            <person name="Bouchez O."/>
            <person name="Begum T."/>
            <person name="Mejri S."/>
            <person name="Adams A."/>
            <person name="Chen W.-J."/>
            <person name="Guiguen Y."/>
        </authorList>
    </citation>
    <scope>NUCLEOTIDE SEQUENCE</scope>
    <source>
        <strain evidence="5">YG-15Mar2019-1</strain>
        <tissue evidence="5">Brain</tissue>
    </source>
</reference>
<evidence type="ECO:0000259" key="3">
    <source>
        <dbReference type="PROSITE" id="PS51782"/>
    </source>
</evidence>
<dbReference type="AlphaFoldDB" id="A0A9D3SY15"/>
<dbReference type="Proteomes" id="UP001046870">
    <property type="component" value="Chromosome 18"/>
</dbReference>
<feature type="region of interest" description="Disordered" evidence="2">
    <location>
        <begin position="447"/>
        <end position="466"/>
    </location>
</feature>
<dbReference type="Pfam" id="PF07534">
    <property type="entry name" value="TLD"/>
    <property type="match status" value="1"/>
</dbReference>
<evidence type="ECO:0000313" key="6">
    <source>
        <dbReference type="Proteomes" id="UP001046870"/>
    </source>
</evidence>
<dbReference type="SMART" id="SM00584">
    <property type="entry name" value="TLDc"/>
    <property type="match status" value="1"/>
</dbReference>
<keyword evidence="6" id="KW-1185">Reference proteome</keyword>
<gene>
    <name evidence="5" type="ORF">MATL_G00205220</name>
</gene>
<dbReference type="InterPro" id="IPR036779">
    <property type="entry name" value="LysM_dom_sf"/>
</dbReference>
<dbReference type="PANTHER" id="PTHR23354">
    <property type="entry name" value="NUCLEOLAR PROTEIN 7/ESTROGEN RECEPTOR COACTIVATOR-RELATED"/>
    <property type="match status" value="1"/>
</dbReference>
<dbReference type="GO" id="GO:0006357">
    <property type="term" value="P:regulation of transcription by RNA polymerase II"/>
    <property type="evidence" value="ECO:0007669"/>
    <property type="project" value="TreeGrafter"/>
</dbReference>
<dbReference type="CDD" id="cd00118">
    <property type="entry name" value="LysM"/>
    <property type="match status" value="1"/>
</dbReference>
<evidence type="ECO:0000256" key="2">
    <source>
        <dbReference type="SAM" id="MobiDB-lite"/>
    </source>
</evidence>
<dbReference type="OrthoDB" id="26679at2759"/>
<feature type="compositionally biased region" description="Polar residues" evidence="2">
    <location>
        <begin position="173"/>
        <end position="185"/>
    </location>
</feature>
<dbReference type="InterPro" id="IPR018392">
    <property type="entry name" value="LysM"/>
</dbReference>
<proteinExistence type="inferred from homology"/>
<dbReference type="GO" id="GO:0005634">
    <property type="term" value="C:nucleus"/>
    <property type="evidence" value="ECO:0007669"/>
    <property type="project" value="TreeGrafter"/>
</dbReference>
<feature type="compositionally biased region" description="Polar residues" evidence="2">
    <location>
        <begin position="21"/>
        <end position="34"/>
    </location>
</feature>
<protein>
    <recommendedName>
        <fullName evidence="7">Nuclear receptor coactivator 7</fullName>
    </recommendedName>
</protein>
<evidence type="ECO:0000256" key="1">
    <source>
        <dbReference type="ARBA" id="ARBA00009540"/>
    </source>
</evidence>
<dbReference type="Pfam" id="PF01476">
    <property type="entry name" value="LysM"/>
    <property type="match status" value="1"/>
</dbReference>
<evidence type="ECO:0000313" key="5">
    <source>
        <dbReference type="EMBL" id="KAG7461026.1"/>
    </source>
</evidence>
<dbReference type="InterPro" id="IPR006571">
    <property type="entry name" value="TLDc_dom"/>
</dbReference>